<evidence type="ECO:0000256" key="4">
    <source>
        <dbReference type="ARBA" id="ARBA00023187"/>
    </source>
</evidence>
<dbReference type="KEGG" id="cne:CNA02820"/>
<dbReference type="GO" id="GO:0000398">
    <property type="term" value="P:mRNA splicing, via spliceosome"/>
    <property type="evidence" value="ECO:0000318"/>
    <property type="project" value="GO_Central"/>
</dbReference>
<dbReference type="CDD" id="cd12374">
    <property type="entry name" value="RRM_UHM_SPF45_PUF60"/>
    <property type="match status" value="1"/>
</dbReference>
<dbReference type="GO" id="GO:0003723">
    <property type="term" value="F:RNA binding"/>
    <property type="evidence" value="ECO:0007669"/>
    <property type="project" value="UniProtKB-KW"/>
</dbReference>
<dbReference type="InterPro" id="IPR040052">
    <property type="entry name" value="RBM17"/>
</dbReference>
<evidence type="ECO:0000256" key="2">
    <source>
        <dbReference type="ARBA" id="ARBA00022664"/>
    </source>
</evidence>
<sequence length="622" mass="67607">MSLYGGIKFSATNPEDEPEQRETPRPPDADAGSLPPAQSKQRQPPAFSSALKFAPRINKKPLKPPVPTAHVSALPLNPSSADIVRSAEPVLHSRSPAAQDEGDAQLVFGPDGLPLAKAPAMTIGTNKGGYKDRLGNDFSGEKKKKKKKKRKNPQPFFPTFDPEEIYDPNRPNDLGEYQQYRKRAKEERRRKLMEAKRRRAEGLSSDESSYYTDSEEDIAPRRDAPKMFAPPKMYSPSASKSTVSEEPETAVNRLPESQPAFGRDQDDRRMDVSRLSPSGDDAYARRVAMTQQAPLHLHHPSQSGDDAYARRAAISQNPPPTTSFIPSSTASSSAAPDAYPSSHLTQPPTTTPPPLPVIPNAQAELPQVQAAASASQDFQAMLEERKKAAEAIAAKFKALAGAAQPPSSPAPASASSSAAQLQDVGGGTFAEKMMRKWGHVEGTGLGARGEGIVHALTTEHVAPVANLSQPLSKRALAKQKAAAANAKSRKWVQAPSARGRIVNDNKDERAKEEKERKGEEGRVICLRGLVGSVEEIDEELVNEIGEECSNYGIVERVVLHLVEPPPPEPEECLRVFVVFSGMAGAWRAIKELDGRFFGGRNIKATYFDETRFDKGDRDGPVL</sequence>
<comment type="subcellular location">
    <subcellularLocation>
        <location evidence="1">Nucleus</location>
    </subcellularLocation>
</comment>
<dbReference type="InterPro" id="IPR003954">
    <property type="entry name" value="RRM_euk-type"/>
</dbReference>
<feature type="compositionally biased region" description="Basic residues" evidence="6">
    <location>
        <begin position="142"/>
        <end position="152"/>
    </location>
</feature>
<dbReference type="GO" id="GO:0005634">
    <property type="term" value="C:nucleus"/>
    <property type="evidence" value="ECO:0007669"/>
    <property type="project" value="UniProtKB-SubCell"/>
</dbReference>
<feature type="region of interest" description="Disordered" evidence="6">
    <location>
        <begin position="90"/>
        <end position="361"/>
    </location>
</feature>
<dbReference type="SMART" id="SM00361">
    <property type="entry name" value="RRM_1"/>
    <property type="match status" value="1"/>
</dbReference>
<protein>
    <recommendedName>
        <fullName evidence="7">RNA recognition motif domain-containing protein</fullName>
    </recommendedName>
</protein>
<dbReference type="RefSeq" id="XP_024511881.1">
    <property type="nucleotide sequence ID" value="XM_024656213.1"/>
</dbReference>
<dbReference type="Pfam" id="PF01585">
    <property type="entry name" value="G-patch"/>
    <property type="match status" value="1"/>
</dbReference>
<dbReference type="GO" id="GO:0045292">
    <property type="term" value="P:mRNA cis splicing, via spliceosome"/>
    <property type="evidence" value="ECO:0007669"/>
    <property type="project" value="InterPro"/>
</dbReference>
<dbReference type="OrthoDB" id="5411533at2759"/>
<feature type="compositionally biased region" description="Basic and acidic residues" evidence="6">
    <location>
        <begin position="263"/>
        <end position="272"/>
    </location>
</feature>
<feature type="compositionally biased region" description="Basic and acidic residues" evidence="6">
    <location>
        <begin position="184"/>
        <end position="195"/>
    </location>
</feature>
<keyword evidence="4" id="KW-0508">mRNA splicing</keyword>
<dbReference type="InterPro" id="IPR035979">
    <property type="entry name" value="RBD_domain_sf"/>
</dbReference>
<feature type="domain" description="RNA recognition motif" evidence="7">
    <location>
        <begin position="523"/>
        <end position="605"/>
    </location>
</feature>
<reference evidence="8 9" key="1">
    <citation type="journal article" date="2005" name="Science">
        <title>The genome of the basidiomycetous yeast and human pathogen Cryptococcus neoformans.</title>
        <authorList>
            <person name="Loftus B.J."/>
            <person name="Fung E."/>
            <person name="Roncaglia P."/>
            <person name="Rowley D."/>
            <person name="Amedeo P."/>
            <person name="Bruno D."/>
            <person name="Vamathevan J."/>
            <person name="Miranda M."/>
            <person name="Anderson I.J."/>
            <person name="Fraser J.A."/>
            <person name="Allen J.E."/>
            <person name="Bosdet I.E."/>
            <person name="Brent M.R."/>
            <person name="Chiu R."/>
            <person name="Doering T.L."/>
            <person name="Donlin M.J."/>
            <person name="D'Souza C.A."/>
            <person name="Fox D.S."/>
            <person name="Grinberg V."/>
            <person name="Fu J."/>
            <person name="Fukushima M."/>
            <person name="Haas B.J."/>
            <person name="Huang J.C."/>
            <person name="Janbon G."/>
            <person name="Jones S.J."/>
            <person name="Koo H.L."/>
            <person name="Krzywinski M.I."/>
            <person name="Kwon-Chung J.K."/>
            <person name="Lengeler K.B."/>
            <person name="Maiti R."/>
            <person name="Marra M.A."/>
            <person name="Marra R.E."/>
            <person name="Mathewson C.A."/>
            <person name="Mitchell T.G."/>
            <person name="Pertea M."/>
            <person name="Riggs F.R."/>
            <person name="Salzberg S.L."/>
            <person name="Schein J.E."/>
            <person name="Shvartsbeyn A."/>
            <person name="Shin H."/>
            <person name="Shumway M."/>
            <person name="Specht C.A."/>
            <person name="Suh B.B."/>
            <person name="Tenney A."/>
            <person name="Utterback T.R."/>
            <person name="Wickes B.L."/>
            <person name="Wortman J.R."/>
            <person name="Wye N.H."/>
            <person name="Kronstad J.W."/>
            <person name="Lodge J.K."/>
            <person name="Heitman J."/>
            <person name="Davis R.W."/>
            <person name="Fraser C.M."/>
            <person name="Hyman R.W."/>
        </authorList>
    </citation>
    <scope>NUCLEOTIDE SEQUENCE [LARGE SCALE GENOMIC DNA]</scope>
    <source>
        <strain evidence="9">JEC21 / ATCC MYA-565</strain>
    </source>
</reference>
<dbReference type="InterPro" id="IPR012677">
    <property type="entry name" value="Nucleotide-bd_a/b_plait_sf"/>
</dbReference>
<dbReference type="PANTHER" id="PTHR13288:SF8">
    <property type="entry name" value="SPLICING FACTOR 45"/>
    <property type="match status" value="1"/>
</dbReference>
<name>Q5KPH1_CRYD1</name>
<evidence type="ECO:0000259" key="7">
    <source>
        <dbReference type="SMART" id="SM00361"/>
    </source>
</evidence>
<evidence type="ECO:0000313" key="9">
    <source>
        <dbReference type="Proteomes" id="UP000002149"/>
    </source>
</evidence>
<keyword evidence="3" id="KW-0694">RNA-binding</keyword>
<accession>Q5KPH1</accession>
<keyword evidence="5" id="KW-0539">Nucleus</keyword>
<dbReference type="STRING" id="214684.Q5KPH1"/>
<feature type="compositionally biased region" description="Basic and acidic residues" evidence="6">
    <location>
        <begin position="501"/>
        <end position="517"/>
    </location>
</feature>
<proteinExistence type="predicted"/>
<dbReference type="HOGENOM" id="CLU_025002_0_0_1"/>
<dbReference type="InParanoid" id="Q5KPH1"/>
<dbReference type="Gene3D" id="3.30.70.330">
    <property type="match status" value="1"/>
</dbReference>
<evidence type="ECO:0000256" key="3">
    <source>
        <dbReference type="ARBA" id="ARBA00022884"/>
    </source>
</evidence>
<dbReference type="EMBL" id="AE017341">
    <property type="protein sequence ID" value="AAW40868.1"/>
    <property type="molecule type" value="Genomic_DNA"/>
</dbReference>
<gene>
    <name evidence="8" type="ordered locus">CNA02820</name>
</gene>
<dbReference type="PaxDb" id="214684-Q5KPH1"/>
<dbReference type="PANTHER" id="PTHR13288">
    <property type="entry name" value="SPLICING FACTOR 45 SPF45"/>
    <property type="match status" value="1"/>
</dbReference>
<feature type="compositionally biased region" description="Low complexity" evidence="6">
    <location>
        <begin position="322"/>
        <end position="348"/>
    </location>
</feature>
<keyword evidence="2" id="KW-0507">mRNA processing</keyword>
<dbReference type="FunFam" id="3.30.70.330:FF:000382">
    <property type="entry name" value="G-patch domain-containing protein"/>
    <property type="match status" value="1"/>
</dbReference>
<evidence type="ECO:0000256" key="5">
    <source>
        <dbReference type="ARBA" id="ARBA00023242"/>
    </source>
</evidence>
<feature type="region of interest" description="Disordered" evidence="6">
    <location>
        <begin position="487"/>
        <end position="517"/>
    </location>
</feature>
<dbReference type="eggNOG" id="KOG1996">
    <property type="taxonomic scope" value="Eukaryota"/>
</dbReference>
<dbReference type="GeneID" id="3253523"/>
<dbReference type="VEuPathDB" id="FungiDB:CNA02820"/>
<evidence type="ECO:0000256" key="6">
    <source>
        <dbReference type="SAM" id="MobiDB-lite"/>
    </source>
</evidence>
<organism evidence="8 9">
    <name type="scientific">Cryptococcus deneoformans (strain JEC21 / ATCC MYA-565)</name>
    <name type="common">Cryptococcus neoformans var. neoformans serotype D</name>
    <dbReference type="NCBI Taxonomy" id="214684"/>
    <lineage>
        <taxon>Eukaryota</taxon>
        <taxon>Fungi</taxon>
        <taxon>Dikarya</taxon>
        <taxon>Basidiomycota</taxon>
        <taxon>Agaricomycotina</taxon>
        <taxon>Tremellomycetes</taxon>
        <taxon>Tremellales</taxon>
        <taxon>Cryptococcaceae</taxon>
        <taxon>Cryptococcus</taxon>
        <taxon>Cryptococcus neoformans species complex</taxon>
    </lineage>
</organism>
<feature type="region of interest" description="Disordered" evidence="6">
    <location>
        <begin position="1"/>
        <end position="78"/>
    </location>
</feature>
<dbReference type="SUPFAM" id="SSF54928">
    <property type="entry name" value="RNA-binding domain, RBD"/>
    <property type="match status" value="1"/>
</dbReference>
<feature type="compositionally biased region" description="Basic and acidic residues" evidence="6">
    <location>
        <begin position="129"/>
        <end position="141"/>
    </location>
</feature>
<evidence type="ECO:0000256" key="1">
    <source>
        <dbReference type="ARBA" id="ARBA00004123"/>
    </source>
</evidence>
<dbReference type="Proteomes" id="UP000002149">
    <property type="component" value="Chromosome 1"/>
</dbReference>
<dbReference type="InterPro" id="IPR000467">
    <property type="entry name" value="G_patch_dom"/>
</dbReference>
<dbReference type="AlphaFoldDB" id="Q5KPH1"/>
<dbReference type="OMA" id="GPMSEVI"/>
<keyword evidence="9" id="KW-1185">Reference proteome</keyword>
<evidence type="ECO:0000313" key="8">
    <source>
        <dbReference type="EMBL" id="AAW40868.1"/>
    </source>
</evidence>